<gene>
    <name evidence="2" type="ORF">CCMP2556_LOCUS18036</name>
</gene>
<dbReference type="InterPro" id="IPR011990">
    <property type="entry name" value="TPR-like_helical_dom_sf"/>
</dbReference>
<sequence length="374" mass="40682">MAPGPVGTAPSGDGEGPRRVPVPSPEIQELMMAAAQYTEMAASLRQKGELDRAIRTMERAVGMASKAEYHHPAMAVETARARINLAATLSEAKRHRAALMAIKKAQNTLSRVIAWAQPCSDDPAAHSILEEARTLRCAGLVAESIQMELCPGPSVEPAGSGYDAHMAPSSLPGQTVSLPPLVPPRAETKAAKADAAATAPVAGRARPRAGPTEQRQAVVKVPMRPRVVEERTDVFSEFLRGREAERVARLGSLNDNWEDQAKRRLGQVHRSTQLALDLMGDEELKEKRYTHTGHQVFMKAMKKANRCWSDPVLVQEAAKEKATPEICQIRKLNRQLYVKPPTPPPVQPPKPKMDAGLASNLRSNHVRSSLKTDG</sequence>
<comment type="caution">
    <text evidence="2">The sequence shown here is derived from an EMBL/GenBank/DDBJ whole genome shotgun (WGS) entry which is preliminary data.</text>
</comment>
<evidence type="ECO:0000256" key="1">
    <source>
        <dbReference type="SAM" id="MobiDB-lite"/>
    </source>
</evidence>
<evidence type="ECO:0000313" key="3">
    <source>
        <dbReference type="Proteomes" id="UP001642484"/>
    </source>
</evidence>
<proteinExistence type="predicted"/>
<dbReference type="Proteomes" id="UP001642484">
    <property type="component" value="Unassembled WGS sequence"/>
</dbReference>
<name>A0ABP0KW94_9DINO</name>
<feature type="compositionally biased region" description="Polar residues" evidence="1">
    <location>
        <begin position="360"/>
        <end position="374"/>
    </location>
</feature>
<dbReference type="Gene3D" id="1.25.40.10">
    <property type="entry name" value="Tetratricopeptide repeat domain"/>
    <property type="match status" value="1"/>
</dbReference>
<protein>
    <submittedName>
        <fullName evidence="2">Uncharacterized protein</fullName>
    </submittedName>
</protein>
<evidence type="ECO:0000313" key="2">
    <source>
        <dbReference type="EMBL" id="CAK9030827.1"/>
    </source>
</evidence>
<accession>A0ABP0KW94</accession>
<dbReference type="SUPFAM" id="SSF48452">
    <property type="entry name" value="TPR-like"/>
    <property type="match status" value="1"/>
</dbReference>
<feature type="region of interest" description="Disordered" evidence="1">
    <location>
        <begin position="337"/>
        <end position="374"/>
    </location>
</feature>
<feature type="compositionally biased region" description="Pro residues" evidence="1">
    <location>
        <begin position="340"/>
        <end position="350"/>
    </location>
</feature>
<keyword evidence="3" id="KW-1185">Reference proteome</keyword>
<reference evidence="2 3" key="1">
    <citation type="submission" date="2024-02" db="EMBL/GenBank/DDBJ databases">
        <authorList>
            <person name="Chen Y."/>
            <person name="Shah S."/>
            <person name="Dougan E. K."/>
            <person name="Thang M."/>
            <person name="Chan C."/>
        </authorList>
    </citation>
    <scope>NUCLEOTIDE SEQUENCE [LARGE SCALE GENOMIC DNA]</scope>
</reference>
<feature type="region of interest" description="Disordered" evidence="1">
    <location>
        <begin position="1"/>
        <end position="23"/>
    </location>
</feature>
<feature type="region of interest" description="Disordered" evidence="1">
    <location>
        <begin position="193"/>
        <end position="218"/>
    </location>
</feature>
<organism evidence="2 3">
    <name type="scientific">Durusdinium trenchii</name>
    <dbReference type="NCBI Taxonomy" id="1381693"/>
    <lineage>
        <taxon>Eukaryota</taxon>
        <taxon>Sar</taxon>
        <taxon>Alveolata</taxon>
        <taxon>Dinophyceae</taxon>
        <taxon>Suessiales</taxon>
        <taxon>Symbiodiniaceae</taxon>
        <taxon>Durusdinium</taxon>
    </lineage>
</organism>
<feature type="compositionally biased region" description="Low complexity" evidence="1">
    <location>
        <begin position="193"/>
        <end position="211"/>
    </location>
</feature>
<dbReference type="EMBL" id="CAXAMN010010113">
    <property type="protein sequence ID" value="CAK9030827.1"/>
    <property type="molecule type" value="Genomic_DNA"/>
</dbReference>